<dbReference type="AlphaFoldDB" id="A0A9P5U0X4"/>
<evidence type="ECO:0000313" key="1">
    <source>
        <dbReference type="EMBL" id="KAF9061862.1"/>
    </source>
</evidence>
<dbReference type="SUPFAM" id="SSF69318">
    <property type="entry name" value="Integrin alpha N-terminal domain"/>
    <property type="match status" value="1"/>
</dbReference>
<accession>A0A9P5U0X4</accession>
<sequence>MMPMDVNATGRSDVVVVSRVTDISGTPRTRIATHPSNATGKIAPEAVHINEDLPYHVALFPLDVTGDGRTDLVHIEHDRSTFVITVLLSTSNGFISQSSITFEPDSIGGSFRCGDFQGNGRVGMVYIYQSGPNIGFVQLLSDGRTFTPLPALAGPANVLLDNVRIIIGDLNGNGEEDVFLVSPSGQHCDISFLESQNGTLKLHPHEGLQRAGESITWTSSIIVLPYSVDEDGKTSLLVASEDTSSGTLSLQLLRSNSRTLLPSPLPVDTNISYNGNLAIARVASISSLDLVNTFNVQSDKTEITVLQFRDGNFVRVDGARQGPSYTNSTWGDFRGIGRLDLMLNTQNGFEGQFDVSFMPCASAQPVDFISGYTNGMDARVDILYAPLSDRTVYRTDPNVSTAPLAALNGMARNVSSKCQLIHFRHL</sequence>
<evidence type="ECO:0008006" key="3">
    <source>
        <dbReference type="Google" id="ProtNLM"/>
    </source>
</evidence>
<dbReference type="OrthoDB" id="442731at2759"/>
<evidence type="ECO:0000313" key="2">
    <source>
        <dbReference type="Proteomes" id="UP000772434"/>
    </source>
</evidence>
<dbReference type="PANTHER" id="PTHR46580">
    <property type="entry name" value="SENSOR KINASE-RELATED"/>
    <property type="match status" value="1"/>
</dbReference>
<organism evidence="1 2">
    <name type="scientific">Rhodocollybia butyracea</name>
    <dbReference type="NCBI Taxonomy" id="206335"/>
    <lineage>
        <taxon>Eukaryota</taxon>
        <taxon>Fungi</taxon>
        <taxon>Dikarya</taxon>
        <taxon>Basidiomycota</taxon>
        <taxon>Agaricomycotina</taxon>
        <taxon>Agaricomycetes</taxon>
        <taxon>Agaricomycetidae</taxon>
        <taxon>Agaricales</taxon>
        <taxon>Marasmiineae</taxon>
        <taxon>Omphalotaceae</taxon>
        <taxon>Rhodocollybia</taxon>
    </lineage>
</organism>
<name>A0A9P5U0X4_9AGAR</name>
<gene>
    <name evidence="1" type="ORF">BDP27DRAFT_312967</name>
</gene>
<proteinExistence type="predicted"/>
<protein>
    <recommendedName>
        <fullName evidence="3">VCBS repeat-containing protein</fullName>
    </recommendedName>
</protein>
<dbReference type="Proteomes" id="UP000772434">
    <property type="component" value="Unassembled WGS sequence"/>
</dbReference>
<keyword evidence="2" id="KW-1185">Reference proteome</keyword>
<reference evidence="1" key="1">
    <citation type="submission" date="2020-11" db="EMBL/GenBank/DDBJ databases">
        <authorList>
            <consortium name="DOE Joint Genome Institute"/>
            <person name="Ahrendt S."/>
            <person name="Riley R."/>
            <person name="Andreopoulos W."/>
            <person name="Labutti K."/>
            <person name="Pangilinan J."/>
            <person name="Ruiz-Duenas F.J."/>
            <person name="Barrasa J.M."/>
            <person name="Sanchez-Garcia M."/>
            <person name="Camarero S."/>
            <person name="Miyauchi S."/>
            <person name="Serrano A."/>
            <person name="Linde D."/>
            <person name="Babiker R."/>
            <person name="Drula E."/>
            <person name="Ayuso-Fernandez I."/>
            <person name="Pacheco R."/>
            <person name="Padilla G."/>
            <person name="Ferreira P."/>
            <person name="Barriuso J."/>
            <person name="Kellner H."/>
            <person name="Castanera R."/>
            <person name="Alfaro M."/>
            <person name="Ramirez L."/>
            <person name="Pisabarro A.G."/>
            <person name="Kuo A."/>
            <person name="Tritt A."/>
            <person name="Lipzen A."/>
            <person name="He G."/>
            <person name="Yan M."/>
            <person name="Ng V."/>
            <person name="Cullen D."/>
            <person name="Martin F."/>
            <person name="Rosso M.-N."/>
            <person name="Henrissat B."/>
            <person name="Hibbett D."/>
            <person name="Martinez A.T."/>
            <person name="Grigoriev I.V."/>
        </authorList>
    </citation>
    <scope>NUCLEOTIDE SEQUENCE</scope>
    <source>
        <strain evidence="1">AH 40177</strain>
    </source>
</reference>
<dbReference type="EMBL" id="JADNRY010000188">
    <property type="protein sequence ID" value="KAF9061862.1"/>
    <property type="molecule type" value="Genomic_DNA"/>
</dbReference>
<dbReference type="InterPro" id="IPR028994">
    <property type="entry name" value="Integrin_alpha_N"/>
</dbReference>
<comment type="caution">
    <text evidence="1">The sequence shown here is derived from an EMBL/GenBank/DDBJ whole genome shotgun (WGS) entry which is preliminary data.</text>
</comment>